<dbReference type="PIRSF" id="PIRSF006156">
    <property type="entry name" value="YafQ"/>
    <property type="match status" value="1"/>
</dbReference>
<dbReference type="SUPFAM" id="SSF143011">
    <property type="entry name" value="RelE-like"/>
    <property type="match status" value="1"/>
</dbReference>
<evidence type="ECO:0000313" key="7">
    <source>
        <dbReference type="Proteomes" id="UP000011124"/>
    </source>
</evidence>
<dbReference type="EMBL" id="ACKP02000024">
    <property type="protein sequence ID" value="EEX77233.1"/>
    <property type="molecule type" value="Genomic_DNA"/>
</dbReference>
<dbReference type="InterPro" id="IPR004386">
    <property type="entry name" value="Toxin_YafQ-like"/>
</dbReference>
<dbReference type="HOGENOM" id="CLU_161929_4_1_9"/>
<evidence type="ECO:0000313" key="5">
    <source>
        <dbReference type="EMBL" id="EEX77233.1"/>
    </source>
</evidence>
<name>C9LVB1_SELS3</name>
<dbReference type="eggNOG" id="COG3041">
    <property type="taxonomic scope" value="Bacteria"/>
</dbReference>
<dbReference type="Gene3D" id="3.30.2310.20">
    <property type="entry name" value="RelE-like"/>
    <property type="match status" value="1"/>
</dbReference>
<dbReference type="GO" id="GO:0004521">
    <property type="term" value="F:RNA endonuclease activity"/>
    <property type="evidence" value="ECO:0007669"/>
    <property type="project" value="TreeGrafter"/>
</dbReference>
<dbReference type="Proteomes" id="UP000003505">
    <property type="component" value="Unassembled WGS sequence"/>
</dbReference>
<dbReference type="PANTHER" id="PTHR40588:SF1">
    <property type="entry name" value="MRNA INTERFERASE TOXIN YAFQ"/>
    <property type="match status" value="1"/>
</dbReference>
<dbReference type="STRING" id="546271.Selsp_0075"/>
<dbReference type="RefSeq" id="WP_006192702.1">
    <property type="nucleotide sequence ID" value="NC_015437.1"/>
</dbReference>
<organism evidence="5 6">
    <name type="scientific">Selenomonas sputigena (strain ATCC 35185 / DSM 20758 / CCUG 44933 / VPI D19B-28)</name>
    <dbReference type="NCBI Taxonomy" id="546271"/>
    <lineage>
        <taxon>Bacteria</taxon>
        <taxon>Bacillati</taxon>
        <taxon>Bacillota</taxon>
        <taxon>Negativicutes</taxon>
        <taxon>Selenomonadales</taxon>
        <taxon>Selenomonadaceae</taxon>
        <taxon>Selenomonas</taxon>
    </lineage>
</organism>
<evidence type="ECO:0000256" key="3">
    <source>
        <dbReference type="PIRSR" id="PIRSR006156-1"/>
    </source>
</evidence>
<dbReference type="GO" id="GO:0006415">
    <property type="term" value="P:translational termination"/>
    <property type="evidence" value="ECO:0007669"/>
    <property type="project" value="TreeGrafter"/>
</dbReference>
<reference evidence="5 6" key="1">
    <citation type="submission" date="2009-09" db="EMBL/GenBank/DDBJ databases">
        <authorList>
            <person name="Weinstock G."/>
            <person name="Sodergren E."/>
            <person name="Clifton S."/>
            <person name="Fulton L."/>
            <person name="Fulton B."/>
            <person name="Courtney L."/>
            <person name="Fronick C."/>
            <person name="Harrison M."/>
            <person name="Strong C."/>
            <person name="Farmer C."/>
            <person name="Delahaunty K."/>
            <person name="Markovic C."/>
            <person name="Hall O."/>
            <person name="Minx P."/>
            <person name="Tomlinson C."/>
            <person name="Mitreva M."/>
            <person name="Nelson J."/>
            <person name="Hou S."/>
            <person name="Wollam A."/>
            <person name="Pepin K.H."/>
            <person name="Johnson M."/>
            <person name="Bhonagiri V."/>
            <person name="Nash W.E."/>
            <person name="Warren W."/>
            <person name="Chinwalla A."/>
            <person name="Mardis E.R."/>
            <person name="Wilson R.K."/>
        </authorList>
    </citation>
    <scope>NUCLEOTIDE SEQUENCE [LARGE SCALE GENOMIC DNA]</scope>
    <source>
        <strain evidence="5">ATCC 35185</strain>
        <strain evidence="6">ATCC 35185 / DSM 20758 / VPI D19B-28</strain>
    </source>
</reference>
<feature type="active site" description="Proton donor" evidence="3">
    <location>
        <position position="86"/>
    </location>
</feature>
<dbReference type="FunFam" id="3.30.2310.20:FF:000003">
    <property type="entry name" value="Type II toxin-antitoxin system YafQ family toxin"/>
    <property type="match status" value="1"/>
</dbReference>
<dbReference type="Pfam" id="PF15738">
    <property type="entry name" value="YafQ_toxin"/>
    <property type="match status" value="1"/>
</dbReference>
<proteinExistence type="inferred from homology"/>
<dbReference type="Proteomes" id="UP000011124">
    <property type="component" value="Chromosome"/>
</dbReference>
<evidence type="ECO:0000313" key="6">
    <source>
        <dbReference type="Proteomes" id="UP000003505"/>
    </source>
</evidence>
<evidence type="ECO:0000313" key="4">
    <source>
        <dbReference type="EMBL" id="AEB99054.1"/>
    </source>
</evidence>
<dbReference type="InterPro" id="IPR007712">
    <property type="entry name" value="RelE/ParE_toxin"/>
</dbReference>
<accession>C9LVB1</accession>
<dbReference type="EMBL" id="CP002637">
    <property type="protein sequence ID" value="AEB99054.1"/>
    <property type="molecule type" value="Genomic_DNA"/>
</dbReference>
<evidence type="ECO:0000256" key="2">
    <source>
        <dbReference type="ARBA" id="ARBA00061366"/>
    </source>
</evidence>
<comment type="similarity">
    <text evidence="2">Belongs to the RelE toxin family. YafQ subfamily.</text>
</comment>
<reference evidence="4 7" key="2">
    <citation type="submission" date="2011-04" db="EMBL/GenBank/DDBJ databases">
        <title>The complete genome of Selenomonas sputigena DSM 20758.</title>
        <authorList>
            <consortium name="US DOE Joint Genome Institute (JGI-PGF)"/>
            <person name="Lucas S."/>
            <person name="Copeland A."/>
            <person name="Lapidus A."/>
            <person name="Bruce D."/>
            <person name="Goodwin L."/>
            <person name="Pitluck S."/>
            <person name="Peters L."/>
            <person name="Kyrpides N."/>
            <person name="Mavromatis K."/>
            <person name="Ivanova N."/>
            <person name="Ovchinnikova G."/>
            <person name="Teshima H."/>
            <person name="Detter J.C."/>
            <person name="Tapia R."/>
            <person name="Han C."/>
            <person name="Land M."/>
            <person name="Hauser L."/>
            <person name="Markowitz V."/>
            <person name="Cheng J.-F."/>
            <person name="Hugenholtz P."/>
            <person name="Woyke T."/>
            <person name="Wu D."/>
            <person name="Gronow S."/>
            <person name="Wellnitz S."/>
            <person name="Schneider S."/>
            <person name="Klenk H.-P."/>
            <person name="Eisen J.A."/>
        </authorList>
    </citation>
    <scope>NUCLEOTIDE SEQUENCE [LARGE SCALE GENOMIC DNA]</scope>
    <source>
        <strain evidence="4">ATCC 35185</strain>
        <strain evidence="7">ATCC 35185 / DSM 20758 / VPI D19B-28</strain>
    </source>
</reference>
<dbReference type="KEGG" id="ssg:Selsp_0075"/>
<sequence length="92" mass="10784">MYEIVYTNRMKRDVRRAKKRGKDISKLIKTLQLLQKGSDIPEQYRDHALGGNLKDFRECHIEPDWLLIYQIHEDMLILLATATGTHADLFGE</sequence>
<keyword evidence="7" id="KW-1185">Reference proteome</keyword>
<keyword evidence="1" id="KW-1277">Toxin-antitoxin system</keyword>
<dbReference type="OrthoDB" id="7030467at2"/>
<protein>
    <submittedName>
        <fullName evidence="5">Addiction module toxin, RelE/StbE family</fullName>
    </submittedName>
</protein>
<dbReference type="AlphaFoldDB" id="C9LVB1"/>
<dbReference type="NCBIfam" id="TIGR02385">
    <property type="entry name" value="RelE_StbE"/>
    <property type="match status" value="1"/>
</dbReference>
<gene>
    <name evidence="4" type="ordered locus">Selsp_0075</name>
    <name evidence="5" type="ORF">SELSPUOL_01403</name>
</gene>
<dbReference type="GO" id="GO:0006402">
    <property type="term" value="P:mRNA catabolic process"/>
    <property type="evidence" value="ECO:0007669"/>
    <property type="project" value="TreeGrafter"/>
</dbReference>
<evidence type="ECO:0000256" key="1">
    <source>
        <dbReference type="ARBA" id="ARBA00022649"/>
    </source>
</evidence>
<dbReference type="InterPro" id="IPR035093">
    <property type="entry name" value="RelE/ParE_toxin_dom_sf"/>
</dbReference>
<dbReference type="PANTHER" id="PTHR40588">
    <property type="entry name" value="MRNA INTERFERASE TOXIN YAFQ"/>
    <property type="match status" value="1"/>
</dbReference>